<evidence type="ECO:0000313" key="6">
    <source>
        <dbReference type="Proteomes" id="UP000772181"/>
    </source>
</evidence>
<dbReference type="Pfam" id="PF06050">
    <property type="entry name" value="HGD-D"/>
    <property type="match status" value="1"/>
</dbReference>
<dbReference type="AlphaFoldDB" id="A0A933GLR9"/>
<sequence>MTTTEAAKITTSASKKSLGTAREAWQFIKEDYAQGHQHKKEGKPVAWSCALVEKDIFYSMGVHPYYPEQFAALSAVRRKTPESEKEAVRFARIAEQGGYSADLCGYQRVATGYVMTDDLSDAPLGGMPKPDFVVSTSSVCDCRMKWFEDMAQRLNVPLFTIDRPERNISTITAVPAEHEVAYYMSQVEDLVAFISDVTGVKYDPDRLNETLEWSYKTNDLRQEILELRKAVPSPMGCADGFGTMYPGMYCSGTKKAYEFYKRLR</sequence>
<evidence type="ECO:0000256" key="2">
    <source>
        <dbReference type="ARBA" id="ARBA00022723"/>
    </source>
</evidence>
<comment type="caution">
    <text evidence="5">The sequence shown here is derived from an EMBL/GenBank/DDBJ whole genome shotgun (WGS) entry which is preliminary data.</text>
</comment>
<accession>A0A933GLR9</accession>
<comment type="similarity">
    <text evidence="1">Belongs to the FldB/FldC dehydratase alpha/beta subunit family.</text>
</comment>
<organism evidence="5 6">
    <name type="scientific">Tectimicrobiota bacterium</name>
    <dbReference type="NCBI Taxonomy" id="2528274"/>
    <lineage>
        <taxon>Bacteria</taxon>
        <taxon>Pseudomonadati</taxon>
        <taxon>Nitrospinota/Tectimicrobiota group</taxon>
        <taxon>Candidatus Tectimicrobiota</taxon>
    </lineage>
</organism>
<keyword evidence="4" id="KW-0411">Iron-sulfur</keyword>
<dbReference type="GO" id="GO:0051536">
    <property type="term" value="F:iron-sulfur cluster binding"/>
    <property type="evidence" value="ECO:0007669"/>
    <property type="project" value="UniProtKB-KW"/>
</dbReference>
<evidence type="ECO:0000256" key="3">
    <source>
        <dbReference type="ARBA" id="ARBA00023004"/>
    </source>
</evidence>
<keyword evidence="2" id="KW-0479">Metal-binding</keyword>
<evidence type="ECO:0000256" key="4">
    <source>
        <dbReference type="ARBA" id="ARBA00023014"/>
    </source>
</evidence>
<dbReference type="Proteomes" id="UP000772181">
    <property type="component" value="Unassembled WGS sequence"/>
</dbReference>
<dbReference type="GO" id="GO:0046872">
    <property type="term" value="F:metal ion binding"/>
    <property type="evidence" value="ECO:0007669"/>
    <property type="project" value="UniProtKB-KW"/>
</dbReference>
<dbReference type="PANTHER" id="PTHR30548:SF4">
    <property type="entry name" value="SUBUNIT OF OXYGEN-SENSITIVE 2-HYDROXYISOCAPROYL-COA DEHYDRATASE"/>
    <property type="match status" value="1"/>
</dbReference>
<dbReference type="EMBL" id="JACQWF010000083">
    <property type="protein sequence ID" value="MBI4595089.1"/>
    <property type="molecule type" value="Genomic_DNA"/>
</dbReference>
<proteinExistence type="inferred from homology"/>
<dbReference type="PANTHER" id="PTHR30548">
    <property type="entry name" value="2-HYDROXYGLUTARYL-COA DEHYDRATASE, D-COMPONENT-RELATED"/>
    <property type="match status" value="1"/>
</dbReference>
<name>A0A933GLR9_UNCTE</name>
<keyword evidence="3" id="KW-0408">Iron</keyword>
<protein>
    <submittedName>
        <fullName evidence="5">2-hydroxyacyl-CoA dehydratase</fullName>
    </submittedName>
</protein>
<feature type="non-terminal residue" evidence="5">
    <location>
        <position position="264"/>
    </location>
</feature>
<dbReference type="Gene3D" id="3.40.50.11890">
    <property type="match status" value="1"/>
</dbReference>
<gene>
    <name evidence="5" type="ORF">HY730_01775</name>
</gene>
<reference evidence="5" key="1">
    <citation type="submission" date="2020-07" db="EMBL/GenBank/DDBJ databases">
        <title>Huge and variable diversity of episymbiotic CPR bacteria and DPANN archaea in groundwater ecosystems.</title>
        <authorList>
            <person name="He C.Y."/>
            <person name="Keren R."/>
            <person name="Whittaker M."/>
            <person name="Farag I.F."/>
            <person name="Doudna J."/>
            <person name="Cate J.H.D."/>
            <person name="Banfield J.F."/>
        </authorList>
    </citation>
    <scope>NUCLEOTIDE SEQUENCE</scope>
    <source>
        <strain evidence="5">NC_groundwater_1482_Ag_S-0.65um_47_24</strain>
    </source>
</reference>
<evidence type="ECO:0000313" key="5">
    <source>
        <dbReference type="EMBL" id="MBI4595089.1"/>
    </source>
</evidence>
<dbReference type="InterPro" id="IPR010327">
    <property type="entry name" value="FldB/FldC_alpha/beta"/>
</dbReference>
<evidence type="ECO:0000256" key="1">
    <source>
        <dbReference type="ARBA" id="ARBA00005806"/>
    </source>
</evidence>